<dbReference type="GeneID" id="23562923"/>
<keyword evidence="2" id="KW-1185">Reference proteome</keyword>
<name>A0A0D1E013_MYCMD</name>
<dbReference type="InParanoid" id="A0A0D1E013"/>
<sequence>MVLLLENINWGWDQQVLVSSRFACDGDERQDCGATSSRMSTVHLNKPAPAPAAADVCTASTKLSCNTRSGQQSSHAGRVRRVQTHSRWPAKNQLKVLVSGTGAFVGAKRLRQTMSVAQKGCSLPPTKKLLYD</sequence>
<accession>A0A0D1E013</accession>
<protein>
    <submittedName>
        <fullName evidence="1">Uncharacterized protein</fullName>
    </submittedName>
</protein>
<dbReference type="VEuPathDB" id="FungiDB:UMAG_02096"/>
<gene>
    <name evidence="1" type="ORF">UMAG_02096</name>
</gene>
<dbReference type="AlphaFoldDB" id="A0A0D1E013"/>
<proteinExistence type="predicted"/>
<dbReference type="Proteomes" id="UP000000561">
    <property type="component" value="Chromosome 5"/>
</dbReference>
<dbReference type="KEGG" id="uma:UMAG_02096"/>
<organism evidence="1 2">
    <name type="scientific">Mycosarcoma maydis</name>
    <name type="common">Corn smut fungus</name>
    <name type="synonym">Ustilago maydis</name>
    <dbReference type="NCBI Taxonomy" id="5270"/>
    <lineage>
        <taxon>Eukaryota</taxon>
        <taxon>Fungi</taxon>
        <taxon>Dikarya</taxon>
        <taxon>Basidiomycota</taxon>
        <taxon>Ustilaginomycotina</taxon>
        <taxon>Ustilaginomycetes</taxon>
        <taxon>Ustilaginales</taxon>
        <taxon>Ustilaginaceae</taxon>
        <taxon>Mycosarcoma</taxon>
    </lineage>
</organism>
<evidence type="ECO:0000313" key="2">
    <source>
        <dbReference type="Proteomes" id="UP000000561"/>
    </source>
</evidence>
<reference evidence="1 2" key="1">
    <citation type="journal article" date="2006" name="Nature">
        <title>Insights from the genome of the biotrophic fungal plant pathogen Ustilago maydis.</title>
        <authorList>
            <person name="Kamper J."/>
            <person name="Kahmann R."/>
            <person name="Bolker M."/>
            <person name="Ma L.J."/>
            <person name="Brefort T."/>
            <person name="Saville B.J."/>
            <person name="Banuett F."/>
            <person name="Kronstad J.W."/>
            <person name="Gold S.E."/>
            <person name="Muller O."/>
            <person name="Perlin M.H."/>
            <person name="Wosten H.A."/>
            <person name="de Vries R."/>
            <person name="Ruiz-Herrera J."/>
            <person name="Reynaga-Pena C.G."/>
            <person name="Snetselaar K."/>
            <person name="McCann M."/>
            <person name="Perez-Martin J."/>
            <person name="Feldbrugge M."/>
            <person name="Basse C.W."/>
            <person name="Steinberg G."/>
            <person name="Ibeas J.I."/>
            <person name="Holloman W."/>
            <person name="Guzman P."/>
            <person name="Farman M."/>
            <person name="Stajich J.E."/>
            <person name="Sentandreu R."/>
            <person name="Gonzalez-Prieto J.M."/>
            <person name="Kennell J.C."/>
            <person name="Molina L."/>
            <person name="Schirawski J."/>
            <person name="Mendoza-Mendoza A."/>
            <person name="Greilinger D."/>
            <person name="Munch K."/>
            <person name="Rossel N."/>
            <person name="Scherer M."/>
            <person name="Vranes M."/>
            <person name="Ladendorf O."/>
            <person name="Vincon V."/>
            <person name="Fuchs U."/>
            <person name="Sandrock B."/>
            <person name="Meng S."/>
            <person name="Ho E.C."/>
            <person name="Cahill M.J."/>
            <person name="Boyce K.J."/>
            <person name="Klose J."/>
            <person name="Klosterman S.J."/>
            <person name="Deelstra H.J."/>
            <person name="Ortiz-Castellanos L."/>
            <person name="Li W."/>
            <person name="Sanchez-Alonso P."/>
            <person name="Schreier P.H."/>
            <person name="Hauser-Hahn I."/>
            <person name="Vaupel M."/>
            <person name="Koopmann E."/>
            <person name="Friedrich G."/>
            <person name="Voss H."/>
            <person name="Schluter T."/>
            <person name="Margolis J."/>
            <person name="Platt D."/>
            <person name="Swimmer C."/>
            <person name="Gnirke A."/>
            <person name="Chen F."/>
            <person name="Vysotskaia V."/>
            <person name="Mannhaupt G."/>
            <person name="Guldener U."/>
            <person name="Munsterkotter M."/>
            <person name="Haase D."/>
            <person name="Oesterheld M."/>
            <person name="Mewes H.W."/>
            <person name="Mauceli E.W."/>
            <person name="DeCaprio D."/>
            <person name="Wade C.M."/>
            <person name="Butler J."/>
            <person name="Young S."/>
            <person name="Jaffe D.B."/>
            <person name="Calvo S."/>
            <person name="Nusbaum C."/>
            <person name="Galagan J."/>
            <person name="Birren B.W."/>
        </authorList>
    </citation>
    <scope>NUCLEOTIDE SEQUENCE [LARGE SCALE GENOMIC DNA]</scope>
    <source>
        <strain evidence="2">DSM 14603 / FGSC 9021 / UM521</strain>
    </source>
</reference>
<dbReference type="RefSeq" id="XP_011388464.1">
    <property type="nucleotide sequence ID" value="XM_011390162.1"/>
</dbReference>
<evidence type="ECO:0000313" key="1">
    <source>
        <dbReference type="EMBL" id="KIS69559.1"/>
    </source>
</evidence>
<dbReference type="EMBL" id="CM003144">
    <property type="protein sequence ID" value="KIS69559.1"/>
    <property type="molecule type" value="Genomic_DNA"/>
</dbReference>